<dbReference type="Gene3D" id="1.20.1280.50">
    <property type="match status" value="1"/>
</dbReference>
<keyword evidence="3" id="KW-1185">Reference proteome</keyword>
<reference evidence="2 3" key="1">
    <citation type="journal article" date="2015" name="Sci. Rep.">
        <title>The power of single molecule real-time sequencing technology in the de novo assembly of a eukaryotic genome.</title>
        <authorList>
            <person name="Sakai H."/>
            <person name="Naito K."/>
            <person name="Ogiso-Tanaka E."/>
            <person name="Takahashi Y."/>
            <person name="Iseki K."/>
            <person name="Muto C."/>
            <person name="Satou K."/>
            <person name="Teruya K."/>
            <person name="Shiroma A."/>
            <person name="Shimoji M."/>
            <person name="Hirano T."/>
            <person name="Itoh T."/>
            <person name="Kaga A."/>
            <person name="Tomooka N."/>
        </authorList>
    </citation>
    <scope>NUCLEOTIDE SEQUENCE [LARGE SCALE GENOMIC DNA]</scope>
    <source>
        <strain evidence="3">cv. Shumari</strain>
    </source>
</reference>
<dbReference type="EMBL" id="AP015041">
    <property type="protein sequence ID" value="BAT95973.1"/>
    <property type="molecule type" value="Genomic_DNA"/>
</dbReference>
<feature type="domain" description="F-box" evidence="1">
    <location>
        <begin position="9"/>
        <end position="49"/>
    </location>
</feature>
<accession>A0A0S3ST46</accession>
<dbReference type="SMART" id="SM00256">
    <property type="entry name" value="FBOX"/>
    <property type="match status" value="1"/>
</dbReference>
<gene>
    <name evidence="2" type="primary">Vigan.08G283000</name>
    <name evidence="2" type="ORF">VIGAN_08283000</name>
</gene>
<dbReference type="InterPro" id="IPR001810">
    <property type="entry name" value="F-box_dom"/>
</dbReference>
<dbReference type="Proteomes" id="UP000291084">
    <property type="component" value="Chromosome 8"/>
</dbReference>
<dbReference type="AlphaFoldDB" id="A0A0S3ST46"/>
<dbReference type="InterPro" id="IPR036047">
    <property type="entry name" value="F-box-like_dom_sf"/>
</dbReference>
<dbReference type="PANTHER" id="PTHR31111:SF136">
    <property type="entry name" value="F-BOX ASSOCIATED DOMAIN-CONTAINING PROTEIN"/>
    <property type="match status" value="1"/>
</dbReference>
<dbReference type="OrthoDB" id="1435799at2759"/>
<proteinExistence type="predicted"/>
<evidence type="ECO:0000313" key="2">
    <source>
        <dbReference type="EMBL" id="BAT95973.1"/>
    </source>
</evidence>
<organism evidence="2 3">
    <name type="scientific">Vigna angularis var. angularis</name>
    <dbReference type="NCBI Taxonomy" id="157739"/>
    <lineage>
        <taxon>Eukaryota</taxon>
        <taxon>Viridiplantae</taxon>
        <taxon>Streptophyta</taxon>
        <taxon>Embryophyta</taxon>
        <taxon>Tracheophyta</taxon>
        <taxon>Spermatophyta</taxon>
        <taxon>Magnoliopsida</taxon>
        <taxon>eudicotyledons</taxon>
        <taxon>Gunneridae</taxon>
        <taxon>Pentapetalae</taxon>
        <taxon>rosids</taxon>
        <taxon>fabids</taxon>
        <taxon>Fabales</taxon>
        <taxon>Fabaceae</taxon>
        <taxon>Papilionoideae</taxon>
        <taxon>50 kb inversion clade</taxon>
        <taxon>NPAAA clade</taxon>
        <taxon>indigoferoid/millettioid clade</taxon>
        <taxon>Phaseoleae</taxon>
        <taxon>Vigna</taxon>
    </lineage>
</organism>
<dbReference type="SUPFAM" id="SSF81383">
    <property type="entry name" value="F-box domain"/>
    <property type="match status" value="1"/>
</dbReference>
<evidence type="ECO:0000313" key="3">
    <source>
        <dbReference type="Proteomes" id="UP000291084"/>
    </source>
</evidence>
<dbReference type="Pfam" id="PF00646">
    <property type="entry name" value="F-box"/>
    <property type="match status" value="1"/>
</dbReference>
<dbReference type="PANTHER" id="PTHR31111">
    <property type="entry name" value="BNAA05G37150D PROTEIN-RELATED"/>
    <property type="match status" value="1"/>
</dbReference>
<name>A0A0S3ST46_PHAAN</name>
<evidence type="ECO:0000259" key="1">
    <source>
        <dbReference type="SMART" id="SM00256"/>
    </source>
</evidence>
<protein>
    <recommendedName>
        <fullName evidence="1">F-box domain-containing protein</fullName>
    </recommendedName>
</protein>
<sequence>MAISSGRILLDELILEILSWLPVTSLMRFRCVSKTWKFLISDPYLVKLHLERSFRNPQILLLTTQKFKSQCFSARLCYLPCLIQKPARSSCGRILRCPKPYKYLLGSCNGLLSLHHSLSTKEYVEHWVCFWNPATKICSKPSPRLRLGTDVRHDMNFGFGYDDRREVTRW</sequence>